<keyword evidence="2" id="KW-0732">Signal</keyword>
<reference evidence="3 4" key="1">
    <citation type="journal article" date="2020" name="G3 (Bethesda)">
        <title>Improved Reference Genome for Cyclotella cryptica CCMP332, a Model for Cell Wall Morphogenesis, Salinity Adaptation, and Lipid Production in Diatoms (Bacillariophyta).</title>
        <authorList>
            <person name="Roberts W.R."/>
            <person name="Downey K.M."/>
            <person name="Ruck E.C."/>
            <person name="Traller J.C."/>
            <person name="Alverson A.J."/>
        </authorList>
    </citation>
    <scope>NUCLEOTIDE SEQUENCE [LARGE SCALE GENOMIC DNA]</scope>
    <source>
        <strain evidence="3 4">CCMP332</strain>
    </source>
</reference>
<feature type="compositionally biased region" description="Polar residues" evidence="1">
    <location>
        <begin position="230"/>
        <end position="242"/>
    </location>
</feature>
<organism evidence="3 4">
    <name type="scientific">Cyclotella cryptica</name>
    <dbReference type="NCBI Taxonomy" id="29204"/>
    <lineage>
        <taxon>Eukaryota</taxon>
        <taxon>Sar</taxon>
        <taxon>Stramenopiles</taxon>
        <taxon>Ochrophyta</taxon>
        <taxon>Bacillariophyta</taxon>
        <taxon>Coscinodiscophyceae</taxon>
        <taxon>Thalassiosirophycidae</taxon>
        <taxon>Stephanodiscales</taxon>
        <taxon>Stephanodiscaceae</taxon>
        <taxon>Cyclotella</taxon>
    </lineage>
</organism>
<gene>
    <name evidence="3" type="ORF">HJC23_006554</name>
</gene>
<evidence type="ECO:0000256" key="1">
    <source>
        <dbReference type="SAM" id="MobiDB-lite"/>
    </source>
</evidence>
<evidence type="ECO:0000313" key="3">
    <source>
        <dbReference type="EMBL" id="KAL3788516.1"/>
    </source>
</evidence>
<dbReference type="AlphaFoldDB" id="A0ABD3PL92"/>
<dbReference type="PANTHER" id="PTHR36768:SF1">
    <property type="entry name" value="ATP-DEPENDENT HELICASE_DEOXYRIBONUCLEASE SUBUNIT B"/>
    <property type="match status" value="1"/>
</dbReference>
<feature type="chain" id="PRO_5044770467" evidence="2">
    <location>
        <begin position="25"/>
        <end position="242"/>
    </location>
</feature>
<sequence>MTARNPILLSILITIILSLTSSHAYRIGDAVGILLRTSHTSSSGVSTLDAYRHQMPRFGVSTKTRFDVSSLFSDDIKLAQDVKEHQPMVDRWTRTEHDVDSERVIRMSISFDEGFHHIPWLDIYNKHHRKVLEKLIITFVYSGSDGSIHAVHREARYTDADNSSQLDHENDLPKSFVVEYIWIEEADVDARGGVLMLFLCVLCAVFGGMIGECSASESPRRREKGGDTSFWETSSEGFTKRL</sequence>
<dbReference type="PANTHER" id="PTHR36768">
    <property type="entry name" value="ATP-DEPENDENT HELICASE/DEOXYRIBONUCLEASE SUBUNIT B"/>
    <property type="match status" value="1"/>
</dbReference>
<name>A0ABD3PL92_9STRA</name>
<dbReference type="EMBL" id="JABMIG020000155">
    <property type="protein sequence ID" value="KAL3788516.1"/>
    <property type="molecule type" value="Genomic_DNA"/>
</dbReference>
<feature type="region of interest" description="Disordered" evidence="1">
    <location>
        <begin position="215"/>
        <end position="242"/>
    </location>
</feature>
<accession>A0ABD3PL92</accession>
<feature type="signal peptide" evidence="2">
    <location>
        <begin position="1"/>
        <end position="24"/>
    </location>
</feature>
<dbReference type="Proteomes" id="UP001516023">
    <property type="component" value="Unassembled WGS sequence"/>
</dbReference>
<comment type="caution">
    <text evidence="3">The sequence shown here is derived from an EMBL/GenBank/DDBJ whole genome shotgun (WGS) entry which is preliminary data.</text>
</comment>
<keyword evidence="4" id="KW-1185">Reference proteome</keyword>
<proteinExistence type="predicted"/>
<evidence type="ECO:0000313" key="4">
    <source>
        <dbReference type="Proteomes" id="UP001516023"/>
    </source>
</evidence>
<protein>
    <submittedName>
        <fullName evidence="3">Uncharacterized protein</fullName>
    </submittedName>
</protein>
<evidence type="ECO:0000256" key="2">
    <source>
        <dbReference type="SAM" id="SignalP"/>
    </source>
</evidence>